<evidence type="ECO:0000256" key="5">
    <source>
        <dbReference type="ARBA" id="ARBA00023251"/>
    </source>
</evidence>
<comment type="subcellular location">
    <subcellularLocation>
        <location evidence="1">Cell membrane</location>
        <topology evidence="1">Peripheral membrane protein</topology>
    </subcellularLocation>
</comment>
<dbReference type="Gene3D" id="3.40.50.300">
    <property type="entry name" value="P-loop containing nucleotide triphosphate hydrolases"/>
    <property type="match status" value="1"/>
</dbReference>
<keyword evidence="2" id="KW-0813">Transport</keyword>
<evidence type="ECO:0000256" key="3">
    <source>
        <dbReference type="ARBA" id="ARBA00022741"/>
    </source>
</evidence>
<dbReference type="InterPro" id="IPR003439">
    <property type="entry name" value="ABC_transporter-like_ATP-bd"/>
</dbReference>
<proteinExistence type="predicted"/>
<evidence type="ECO:0000256" key="4">
    <source>
        <dbReference type="ARBA" id="ARBA00022840"/>
    </source>
</evidence>
<name>A0ABW1T300_9ACTN</name>
<protein>
    <submittedName>
        <fullName evidence="7">ABC transporter ATP-binding protein</fullName>
    </submittedName>
</protein>
<dbReference type="Proteomes" id="UP001596138">
    <property type="component" value="Unassembled WGS sequence"/>
</dbReference>
<dbReference type="GO" id="GO:0005524">
    <property type="term" value="F:ATP binding"/>
    <property type="evidence" value="ECO:0007669"/>
    <property type="project" value="UniProtKB-KW"/>
</dbReference>
<evidence type="ECO:0000259" key="6">
    <source>
        <dbReference type="PROSITE" id="PS50893"/>
    </source>
</evidence>
<evidence type="ECO:0000313" key="7">
    <source>
        <dbReference type="EMBL" id="MFC6238433.1"/>
    </source>
</evidence>
<dbReference type="EMBL" id="JBHSTI010000008">
    <property type="protein sequence ID" value="MFC6238433.1"/>
    <property type="molecule type" value="Genomic_DNA"/>
</dbReference>
<dbReference type="PANTHER" id="PTHR42711">
    <property type="entry name" value="ABC TRANSPORTER ATP-BINDING PROTEIN"/>
    <property type="match status" value="1"/>
</dbReference>
<dbReference type="Pfam" id="PF00005">
    <property type="entry name" value="ABC_tran"/>
    <property type="match status" value="1"/>
</dbReference>
<keyword evidence="5" id="KW-0046">Antibiotic resistance</keyword>
<comment type="caution">
    <text evidence="7">The sequence shown here is derived from an EMBL/GenBank/DDBJ whole genome shotgun (WGS) entry which is preliminary data.</text>
</comment>
<accession>A0ABW1T300</accession>
<dbReference type="InterPro" id="IPR003593">
    <property type="entry name" value="AAA+_ATPase"/>
</dbReference>
<keyword evidence="8" id="KW-1185">Reference proteome</keyword>
<reference evidence="8" key="1">
    <citation type="journal article" date="2019" name="Int. J. Syst. Evol. Microbiol.">
        <title>The Global Catalogue of Microorganisms (GCM) 10K type strain sequencing project: providing services to taxonomists for standard genome sequencing and annotation.</title>
        <authorList>
            <consortium name="The Broad Institute Genomics Platform"/>
            <consortium name="The Broad Institute Genome Sequencing Center for Infectious Disease"/>
            <person name="Wu L."/>
            <person name="Ma J."/>
        </authorList>
    </citation>
    <scope>NUCLEOTIDE SEQUENCE [LARGE SCALE GENOMIC DNA]</scope>
    <source>
        <strain evidence="8">CGMCC 4.7317</strain>
    </source>
</reference>
<evidence type="ECO:0000313" key="8">
    <source>
        <dbReference type="Proteomes" id="UP001596138"/>
    </source>
</evidence>
<dbReference type="PANTHER" id="PTHR42711:SF16">
    <property type="entry name" value="ABC TRANSPORTER ATP-BINDING PROTEIN"/>
    <property type="match status" value="1"/>
</dbReference>
<organism evidence="7 8">
    <name type="scientific">Longivirga aurantiaca</name>
    <dbReference type="NCBI Taxonomy" id="1837743"/>
    <lineage>
        <taxon>Bacteria</taxon>
        <taxon>Bacillati</taxon>
        <taxon>Actinomycetota</taxon>
        <taxon>Actinomycetes</taxon>
        <taxon>Sporichthyales</taxon>
        <taxon>Sporichthyaceae</taxon>
        <taxon>Longivirga</taxon>
    </lineage>
</organism>
<evidence type="ECO:0000256" key="2">
    <source>
        <dbReference type="ARBA" id="ARBA00022448"/>
    </source>
</evidence>
<dbReference type="SUPFAM" id="SSF52540">
    <property type="entry name" value="P-loop containing nucleoside triphosphate hydrolases"/>
    <property type="match status" value="1"/>
</dbReference>
<feature type="domain" description="ABC transporter" evidence="6">
    <location>
        <begin position="14"/>
        <end position="238"/>
    </location>
</feature>
<sequence length="312" mass="32642">MTSSDGSTGTADAVVIDSLALSYGPTRALDGITFSVAAGSVTAILGPNGAGKTSTVEVCEGYRRPDSGSVRVWGLDPVRDAAALRPRVGVMLQSGGIYASSRALPVLRHLASFYARPLDVDDLAERLGLQQVRATYRRMSGGEKQRLALACALVGRPDLVFLDEPSAGMDPQARITSWELVEQLRADGVTVVLTTHLLDEAERLADHVVVIDRGRVVAAGSPAQLTGDAEVLTFRATAGLDVGALAAELPLGALVTESPAGSYRVEAPLGPEVLSAVSAWCAENGTSPHGISSGRRSLEDVFLELTGRELRA</sequence>
<evidence type="ECO:0000256" key="1">
    <source>
        <dbReference type="ARBA" id="ARBA00004202"/>
    </source>
</evidence>
<keyword evidence="4 7" id="KW-0067">ATP-binding</keyword>
<dbReference type="PROSITE" id="PS50893">
    <property type="entry name" value="ABC_TRANSPORTER_2"/>
    <property type="match status" value="1"/>
</dbReference>
<keyword evidence="3" id="KW-0547">Nucleotide-binding</keyword>
<dbReference type="InterPro" id="IPR017871">
    <property type="entry name" value="ABC_transporter-like_CS"/>
</dbReference>
<dbReference type="PROSITE" id="PS00211">
    <property type="entry name" value="ABC_TRANSPORTER_1"/>
    <property type="match status" value="1"/>
</dbReference>
<dbReference type="InterPro" id="IPR050763">
    <property type="entry name" value="ABC_transporter_ATP-binding"/>
</dbReference>
<dbReference type="RefSeq" id="WP_386766645.1">
    <property type="nucleotide sequence ID" value="NZ_JBHSTI010000008.1"/>
</dbReference>
<gene>
    <name evidence="7" type="ORF">ACFQGU_11140</name>
</gene>
<dbReference type="SMART" id="SM00382">
    <property type="entry name" value="AAA"/>
    <property type="match status" value="1"/>
</dbReference>
<dbReference type="InterPro" id="IPR027417">
    <property type="entry name" value="P-loop_NTPase"/>
</dbReference>
<dbReference type="CDD" id="cd03230">
    <property type="entry name" value="ABC_DR_subfamily_A"/>
    <property type="match status" value="1"/>
</dbReference>